<feature type="signal peptide" evidence="2">
    <location>
        <begin position="1"/>
        <end position="22"/>
    </location>
</feature>
<dbReference type="EMBL" id="JARHUD010000007">
    <property type="protein sequence ID" value="MDF2096785.1"/>
    <property type="molecule type" value="Genomic_DNA"/>
</dbReference>
<name>A0ABT5YP92_9PROT</name>
<keyword evidence="1 2" id="KW-0732">Signal</keyword>
<feature type="chain" id="PRO_5046626499" evidence="2">
    <location>
        <begin position="23"/>
        <end position="763"/>
    </location>
</feature>
<protein>
    <submittedName>
        <fullName evidence="4">Ig-like domain-containing protein</fullName>
    </submittedName>
</protein>
<reference evidence="4 5" key="1">
    <citation type="submission" date="2023-03" db="EMBL/GenBank/DDBJ databases">
        <title>Fodinicurvata sp. CAU 1616 isolated from sea sendiment.</title>
        <authorList>
            <person name="Kim W."/>
        </authorList>
    </citation>
    <scope>NUCLEOTIDE SEQUENCE [LARGE SCALE GENOMIC DNA]</scope>
    <source>
        <strain evidence="4 5">CAU 1616</strain>
    </source>
</reference>
<dbReference type="InterPro" id="IPR032812">
    <property type="entry name" value="SbsA_Ig"/>
</dbReference>
<evidence type="ECO:0000313" key="5">
    <source>
        <dbReference type="Proteomes" id="UP001215503"/>
    </source>
</evidence>
<proteinExistence type="predicted"/>
<sequence length="763" mass="84991">MRAPIWALAMFALVAAGPVAQAQQTLEIPEAEFESVEEYKPIPLPDPSGGPVNQMFEHMELDMTGTLPEAVLESMLGETPYDFVEVVWGMEVSGDWGARLSGTGSLQVTDFTEGRGATLRIDPERYTGQHGFRMYNARLQTDGEHVFTLGAAFPPEQGGEALGTELEAPKAVFEVTWLCHMFEPDRTGCTDGSEEYFETELPILSKLHLTRRAEGYRIEFAARVQESRTHRDRGYSSSDLTGRIGDVRGWVCDAESWEANPDDCVPDDPLEVVDVTPSHARENVNFERPSVEWEFTTPVDFASLRRGFTLTTRDRAGNEIEVSGEIASKGGNRFAFSPDSDLESGVQYEARLKGGADGIRARDGETTLGADHWWRFSTILDLEFQNNSDDPPLEMHIYQTVRDAPLVTEKPTAIRIYPNWEEHEHIHADWQPTSFPITLDLNVVSEHQRRVEPQFGGTATTEEIRLHRPDQFNDQHRRQAAHTINVYGWLPARTGVSPPVAEARLAAHDPFPGPLDPADVIVERDFEIWQTDPQPLTLRFAFLTVGPWADGVPSEDWLVAEGVARAAAEFTRQLFPVREVRTAFTNVEDARPGSGVTPMKDLLADLRNSPHIVSHPQDVFVVLVPFGTLDYSGGAVHTRFSDEADRGITLSIATSVDGIRIPISHQAESLVHEIGHYHGLKHKPGDIDDLNEMGLTADGYADPTIEGFRIAADGMTGQNKSYSEGNSEYPGTPTPLMWPSPLSFERVWINESEYRSLLNHLTR</sequence>
<evidence type="ECO:0000256" key="2">
    <source>
        <dbReference type="SAM" id="SignalP"/>
    </source>
</evidence>
<dbReference type="Proteomes" id="UP001215503">
    <property type="component" value="Unassembled WGS sequence"/>
</dbReference>
<accession>A0ABT5YP92</accession>
<dbReference type="Pfam" id="PF13205">
    <property type="entry name" value="Big_5"/>
    <property type="match status" value="1"/>
</dbReference>
<evidence type="ECO:0000256" key="1">
    <source>
        <dbReference type="ARBA" id="ARBA00022729"/>
    </source>
</evidence>
<feature type="domain" description="SbsA Ig-like" evidence="3">
    <location>
        <begin position="268"/>
        <end position="378"/>
    </location>
</feature>
<evidence type="ECO:0000259" key="3">
    <source>
        <dbReference type="Pfam" id="PF13205"/>
    </source>
</evidence>
<gene>
    <name evidence="4" type="ORF">P2G67_12440</name>
</gene>
<organism evidence="4 5">
    <name type="scientific">Aquibaculum arenosum</name>
    <dbReference type="NCBI Taxonomy" id="3032591"/>
    <lineage>
        <taxon>Bacteria</taxon>
        <taxon>Pseudomonadati</taxon>
        <taxon>Pseudomonadota</taxon>
        <taxon>Alphaproteobacteria</taxon>
        <taxon>Rhodospirillales</taxon>
        <taxon>Rhodovibrionaceae</taxon>
        <taxon>Aquibaculum</taxon>
    </lineage>
</organism>
<comment type="caution">
    <text evidence="4">The sequence shown here is derived from an EMBL/GenBank/DDBJ whole genome shotgun (WGS) entry which is preliminary data.</text>
</comment>
<evidence type="ECO:0000313" key="4">
    <source>
        <dbReference type="EMBL" id="MDF2096785.1"/>
    </source>
</evidence>
<keyword evidence="5" id="KW-1185">Reference proteome</keyword>
<dbReference type="RefSeq" id="WP_275823544.1">
    <property type="nucleotide sequence ID" value="NZ_JARHUD010000007.1"/>
</dbReference>